<protein>
    <submittedName>
        <fullName evidence="1">Uncharacterized protein</fullName>
    </submittedName>
</protein>
<evidence type="ECO:0000313" key="2">
    <source>
        <dbReference type="Proteomes" id="UP001497680"/>
    </source>
</evidence>
<proteinExistence type="predicted"/>
<reference evidence="1 2" key="1">
    <citation type="journal article" date="2022" name="New Phytol.">
        <title>Ecological generalism drives hyperdiversity of secondary metabolite gene clusters in xylarialean endophytes.</title>
        <authorList>
            <person name="Franco M.E.E."/>
            <person name="Wisecaver J.H."/>
            <person name="Arnold A.E."/>
            <person name="Ju Y.M."/>
            <person name="Slot J.C."/>
            <person name="Ahrendt S."/>
            <person name="Moore L.P."/>
            <person name="Eastman K.E."/>
            <person name="Scott K."/>
            <person name="Konkel Z."/>
            <person name="Mondo S.J."/>
            <person name="Kuo A."/>
            <person name="Hayes R.D."/>
            <person name="Haridas S."/>
            <person name="Andreopoulos B."/>
            <person name="Riley R."/>
            <person name="LaButti K."/>
            <person name="Pangilinan J."/>
            <person name="Lipzen A."/>
            <person name="Amirebrahimi M."/>
            <person name="Yan J."/>
            <person name="Adam C."/>
            <person name="Keymanesh K."/>
            <person name="Ng V."/>
            <person name="Louie K."/>
            <person name="Northen T."/>
            <person name="Drula E."/>
            <person name="Henrissat B."/>
            <person name="Hsieh H.M."/>
            <person name="Youens-Clark K."/>
            <person name="Lutzoni F."/>
            <person name="Miadlikowska J."/>
            <person name="Eastwood D.C."/>
            <person name="Hamelin R.C."/>
            <person name="Grigoriev I.V."/>
            <person name="U'Ren J.M."/>
        </authorList>
    </citation>
    <scope>NUCLEOTIDE SEQUENCE [LARGE SCALE GENOMIC DNA]</scope>
    <source>
        <strain evidence="1 2">ER1909</strain>
    </source>
</reference>
<name>A0ACC0D0Q0_9PEZI</name>
<dbReference type="EMBL" id="MU394319">
    <property type="protein sequence ID" value="KAI6086108.1"/>
    <property type="molecule type" value="Genomic_DNA"/>
</dbReference>
<dbReference type="Proteomes" id="UP001497680">
    <property type="component" value="Unassembled WGS sequence"/>
</dbReference>
<organism evidence="1 2">
    <name type="scientific">Hypoxylon rubiginosum</name>
    <dbReference type="NCBI Taxonomy" id="110542"/>
    <lineage>
        <taxon>Eukaryota</taxon>
        <taxon>Fungi</taxon>
        <taxon>Dikarya</taxon>
        <taxon>Ascomycota</taxon>
        <taxon>Pezizomycotina</taxon>
        <taxon>Sordariomycetes</taxon>
        <taxon>Xylariomycetidae</taxon>
        <taxon>Xylariales</taxon>
        <taxon>Hypoxylaceae</taxon>
        <taxon>Hypoxylon</taxon>
    </lineage>
</organism>
<accession>A0ACC0D0Q0</accession>
<sequence>MRTSISLLAIVAPLAFAAGPCDISACTEVTSSEGVFCWMPIVLGWEGASADPADVMGCVSSPEIMCNCYGCEPGLENLITSNNLCPAPTRSA</sequence>
<comment type="caution">
    <text evidence="1">The sequence shown here is derived from an EMBL/GenBank/DDBJ whole genome shotgun (WGS) entry which is preliminary data.</text>
</comment>
<evidence type="ECO:0000313" key="1">
    <source>
        <dbReference type="EMBL" id="KAI6086108.1"/>
    </source>
</evidence>
<gene>
    <name evidence="1" type="ORF">F4821DRAFT_260402</name>
</gene>
<keyword evidence="2" id="KW-1185">Reference proteome</keyword>